<organism evidence="2 3">
    <name type="scientific">Oreochromis aureus</name>
    <name type="common">Israeli tilapia</name>
    <name type="synonym">Chromis aureus</name>
    <dbReference type="NCBI Taxonomy" id="47969"/>
    <lineage>
        <taxon>Eukaryota</taxon>
        <taxon>Metazoa</taxon>
        <taxon>Chordata</taxon>
        <taxon>Craniata</taxon>
        <taxon>Vertebrata</taxon>
        <taxon>Euteleostomi</taxon>
        <taxon>Actinopterygii</taxon>
        <taxon>Neopterygii</taxon>
        <taxon>Teleostei</taxon>
        <taxon>Neoteleostei</taxon>
        <taxon>Acanthomorphata</taxon>
        <taxon>Ovalentaria</taxon>
        <taxon>Cichlomorphae</taxon>
        <taxon>Cichliformes</taxon>
        <taxon>Cichlidae</taxon>
        <taxon>African cichlids</taxon>
        <taxon>Pseudocrenilabrinae</taxon>
        <taxon>Oreochromini</taxon>
        <taxon>Oreochromis</taxon>
    </lineage>
</organism>
<reference evidence="2" key="2">
    <citation type="submission" date="2025-09" db="UniProtKB">
        <authorList>
            <consortium name="Ensembl"/>
        </authorList>
    </citation>
    <scope>IDENTIFICATION</scope>
</reference>
<feature type="region of interest" description="Disordered" evidence="1">
    <location>
        <begin position="330"/>
        <end position="349"/>
    </location>
</feature>
<protein>
    <recommendedName>
        <fullName evidence="4">Sperm tail PG-rich repeat containing 2</fullName>
    </recommendedName>
</protein>
<dbReference type="InterPro" id="IPR051291">
    <property type="entry name" value="CIMAP"/>
</dbReference>
<dbReference type="RefSeq" id="XP_039476829.1">
    <property type="nucleotide sequence ID" value="XM_039620895.1"/>
</dbReference>
<dbReference type="RefSeq" id="XP_031584964.1">
    <property type="nucleotide sequence ID" value="XM_031729104.2"/>
</dbReference>
<evidence type="ECO:0000256" key="1">
    <source>
        <dbReference type="SAM" id="MobiDB-lite"/>
    </source>
</evidence>
<accession>A0A668V4L8</accession>
<evidence type="ECO:0000313" key="3">
    <source>
        <dbReference type="Proteomes" id="UP000472276"/>
    </source>
</evidence>
<dbReference type="OMA" id="NDPRHAL"/>
<sequence>MYGRAPRVTFMTAGGASSAVGPGSYNVSQSSYKISDGYAPFLSLSARQSIFSKDSESLLGPGHYDSSPVKLNVHGGSSLQNRSKRFEDVVSEVPGPGAYNVSPASKKAHSAVTANVGHPGRPGNKVAKGLQLALQSDIPSIPSPGQAYGYEEDARGVLRKQQPPPKDTTLGPAYYSPLLEMSSTQKYKGIHFGNMTGRRSEEKVEVGPAPGQYDPELVPETQYENVNLQKDQRGRVELVIPRYHELVPMQAEKKGVPGPGQYHIRSQFEKPVERGGLPKFSCTFLSKTEVQSRQRFGPVKEVSPPVGKYNDPRCALELLKRTSGIKKSPFGITAPRFSSNHRKGTTPGPGSYNVFEHGLARESFKKAFFSQTKKGGFGSSSQRSSLFYKKESVETPSPAQYEKEKKTEESYKQQHTAAFKSVTERLASPLLAKDSPAPSRYNVSQTFEKVNGHSYLEPRSEDAKKRQSCFLSAAPRNDFFLHSNSSVPGPGQYNPSVKPAPKLALMSSKEDRFKVPKNISPGPDTYWLSPSIMNTLLKGTFNVTLNNPLSPCCSPRVADGPLTAHKAIKASTPNTFIATSSS</sequence>
<reference evidence="2" key="1">
    <citation type="submission" date="2025-08" db="UniProtKB">
        <authorList>
            <consortium name="Ensembl"/>
        </authorList>
    </citation>
    <scope>IDENTIFICATION</scope>
</reference>
<proteinExistence type="predicted"/>
<dbReference type="PANTHER" id="PTHR21580">
    <property type="entry name" value="SHIPPO-1-RELATED"/>
    <property type="match status" value="1"/>
</dbReference>
<dbReference type="GeneID" id="116311881"/>
<dbReference type="RefSeq" id="XP_031584963.1">
    <property type="nucleotide sequence ID" value="XM_031729103.2"/>
</dbReference>
<evidence type="ECO:0008006" key="4">
    <source>
        <dbReference type="Google" id="ProtNLM"/>
    </source>
</evidence>
<feature type="compositionally biased region" description="Basic and acidic residues" evidence="1">
    <location>
        <begin position="401"/>
        <end position="412"/>
    </location>
</feature>
<dbReference type="Pfam" id="PF07004">
    <property type="entry name" value="SHIPPO-rpt"/>
    <property type="match status" value="7"/>
</dbReference>
<dbReference type="Proteomes" id="UP000472276">
    <property type="component" value="Unassembled WGS sequence"/>
</dbReference>
<keyword evidence="3" id="KW-1185">Reference proteome</keyword>
<evidence type="ECO:0000313" key="2">
    <source>
        <dbReference type="Ensembl" id="ENSOABP00000045872.2"/>
    </source>
</evidence>
<dbReference type="InterPro" id="IPR010736">
    <property type="entry name" value="SHIPPO-rpt"/>
</dbReference>
<dbReference type="PANTHER" id="PTHR21580:SF60">
    <property type="entry name" value="SPERM-TAIL PG-RICH REPEAT-CONTAINING PROTEIN 2"/>
    <property type="match status" value="1"/>
</dbReference>
<dbReference type="Ensembl" id="ENSOABT00000047073.2">
    <property type="protein sequence ID" value="ENSOABP00000045872.2"/>
    <property type="gene ID" value="ENSOABG00000020580.2"/>
</dbReference>
<name>A0A668V4L8_OREAU</name>
<dbReference type="AlphaFoldDB" id="A0A668V4L8"/>
<gene>
    <name evidence="2" type="primary">STPG2</name>
</gene>
<feature type="region of interest" description="Disordered" evidence="1">
    <location>
        <begin position="388"/>
        <end position="416"/>
    </location>
</feature>